<keyword evidence="2" id="KW-0662">Pyridine nucleotide biosynthesis</keyword>
<dbReference type="UniPathway" id="UPA00253"/>
<keyword evidence="7" id="KW-0520">NAD</keyword>
<evidence type="ECO:0000256" key="3">
    <source>
        <dbReference type="ARBA" id="ARBA00022679"/>
    </source>
</evidence>
<evidence type="ECO:0000256" key="1">
    <source>
        <dbReference type="ARBA" id="ARBA00004790"/>
    </source>
</evidence>
<evidence type="ECO:0000256" key="5">
    <source>
        <dbReference type="ARBA" id="ARBA00022741"/>
    </source>
</evidence>
<keyword evidence="5" id="KW-0547">Nucleotide-binding</keyword>
<evidence type="ECO:0000256" key="6">
    <source>
        <dbReference type="ARBA" id="ARBA00022840"/>
    </source>
</evidence>
<dbReference type="EMBL" id="BARS01006224">
    <property type="protein sequence ID" value="GAF84489.1"/>
    <property type="molecule type" value="Genomic_DNA"/>
</dbReference>
<comment type="pathway">
    <text evidence="1">Cofactor biosynthesis; NAD(+) biosynthesis.</text>
</comment>
<dbReference type="InterPro" id="IPR005248">
    <property type="entry name" value="NadD/NMNAT"/>
</dbReference>
<proteinExistence type="predicted"/>
<feature type="non-terminal residue" evidence="9">
    <location>
        <position position="1"/>
    </location>
</feature>
<dbReference type="Pfam" id="PF01467">
    <property type="entry name" value="CTP_transf_like"/>
    <property type="match status" value="1"/>
</dbReference>
<dbReference type="GO" id="GO:0070566">
    <property type="term" value="F:adenylyltransferase activity"/>
    <property type="evidence" value="ECO:0007669"/>
    <property type="project" value="UniProtKB-ARBA"/>
</dbReference>
<dbReference type="Gene3D" id="3.40.50.620">
    <property type="entry name" value="HUPs"/>
    <property type="match status" value="1"/>
</dbReference>
<evidence type="ECO:0000313" key="9">
    <source>
        <dbReference type="EMBL" id="GAF84489.1"/>
    </source>
</evidence>
<keyword evidence="4" id="KW-0548">Nucleotidyltransferase</keyword>
<dbReference type="CDD" id="cd02165">
    <property type="entry name" value="NMNAT"/>
    <property type="match status" value="1"/>
</dbReference>
<dbReference type="GO" id="GO:0009435">
    <property type="term" value="P:NAD+ biosynthetic process"/>
    <property type="evidence" value="ECO:0007669"/>
    <property type="project" value="UniProtKB-UniPathway"/>
</dbReference>
<dbReference type="InterPro" id="IPR014729">
    <property type="entry name" value="Rossmann-like_a/b/a_fold"/>
</dbReference>
<sequence length="159" mass="18771">FDKKMAEVKHRETMTKMLTRNKLKSSRGELKYCNEEVENKLSGETLELMDLLTKKHPEHKFSFIIGSDNLPSFKKWSCWEKLVKKYLLWIVSRAGYDIDLKKYGLDKPKYKFKIVEHPLLIVTNISSTIIRNRVKQGLSITNLVPRNIKNYIIKHGLYK</sequence>
<keyword evidence="3" id="KW-0808">Transferase</keyword>
<organism evidence="9">
    <name type="scientific">marine sediment metagenome</name>
    <dbReference type="NCBI Taxonomy" id="412755"/>
    <lineage>
        <taxon>unclassified sequences</taxon>
        <taxon>metagenomes</taxon>
        <taxon>ecological metagenomes</taxon>
    </lineage>
</organism>
<name>X0SU51_9ZZZZ</name>
<evidence type="ECO:0000259" key="8">
    <source>
        <dbReference type="Pfam" id="PF01467"/>
    </source>
</evidence>
<dbReference type="PANTHER" id="PTHR39321:SF3">
    <property type="entry name" value="PHOSPHOPANTETHEINE ADENYLYLTRANSFERASE"/>
    <property type="match status" value="1"/>
</dbReference>
<comment type="caution">
    <text evidence="9">The sequence shown here is derived from an EMBL/GenBank/DDBJ whole genome shotgun (WGS) entry which is preliminary data.</text>
</comment>
<protein>
    <recommendedName>
        <fullName evidence="8">Cytidyltransferase-like domain-containing protein</fullName>
    </recommendedName>
</protein>
<keyword evidence="6" id="KW-0067">ATP-binding</keyword>
<gene>
    <name evidence="9" type="ORF">S01H1_12160</name>
</gene>
<evidence type="ECO:0000256" key="2">
    <source>
        <dbReference type="ARBA" id="ARBA00022642"/>
    </source>
</evidence>
<dbReference type="GO" id="GO:0005524">
    <property type="term" value="F:ATP binding"/>
    <property type="evidence" value="ECO:0007669"/>
    <property type="project" value="UniProtKB-KW"/>
</dbReference>
<dbReference type="AlphaFoldDB" id="X0SU51"/>
<evidence type="ECO:0000256" key="7">
    <source>
        <dbReference type="ARBA" id="ARBA00023027"/>
    </source>
</evidence>
<evidence type="ECO:0000256" key="4">
    <source>
        <dbReference type="ARBA" id="ARBA00022695"/>
    </source>
</evidence>
<feature type="domain" description="Cytidyltransferase-like" evidence="8">
    <location>
        <begin position="5"/>
        <end position="133"/>
    </location>
</feature>
<dbReference type="PANTHER" id="PTHR39321">
    <property type="entry name" value="NICOTINATE-NUCLEOTIDE ADENYLYLTRANSFERASE-RELATED"/>
    <property type="match status" value="1"/>
</dbReference>
<accession>X0SU51</accession>
<dbReference type="InterPro" id="IPR004821">
    <property type="entry name" value="Cyt_trans-like"/>
</dbReference>
<dbReference type="SUPFAM" id="SSF52374">
    <property type="entry name" value="Nucleotidylyl transferase"/>
    <property type="match status" value="1"/>
</dbReference>
<reference evidence="9" key="1">
    <citation type="journal article" date="2014" name="Front. Microbiol.">
        <title>High frequency of phylogenetically diverse reductive dehalogenase-homologous genes in deep subseafloor sedimentary metagenomes.</title>
        <authorList>
            <person name="Kawai M."/>
            <person name="Futagami T."/>
            <person name="Toyoda A."/>
            <person name="Takaki Y."/>
            <person name="Nishi S."/>
            <person name="Hori S."/>
            <person name="Arai W."/>
            <person name="Tsubouchi T."/>
            <person name="Morono Y."/>
            <person name="Uchiyama I."/>
            <person name="Ito T."/>
            <person name="Fujiyama A."/>
            <person name="Inagaki F."/>
            <person name="Takami H."/>
        </authorList>
    </citation>
    <scope>NUCLEOTIDE SEQUENCE</scope>
    <source>
        <strain evidence="9">Expedition CK06-06</strain>
    </source>
</reference>